<dbReference type="Gene3D" id="1.10.287.130">
    <property type="match status" value="1"/>
</dbReference>
<dbReference type="SMART" id="SM00387">
    <property type="entry name" value="HATPase_c"/>
    <property type="match status" value="1"/>
</dbReference>
<dbReference type="InterPro" id="IPR003661">
    <property type="entry name" value="HisK_dim/P_dom"/>
</dbReference>
<keyword evidence="5" id="KW-0808">Transferase</keyword>
<evidence type="ECO:0000256" key="8">
    <source>
        <dbReference type="ARBA" id="ARBA00022777"/>
    </source>
</evidence>
<sequence>MEDIIRIIRRFTGITFAIFAGIVALNLAMLGVFVFKEINDGQSPQHVVEYVANHLQRMGKTYALDASSRQMLEGTEAWAMLLDKGGRVIWDYKLPGEVPRSYSLTEVAKFTRHFLLEYPVFVWEHADGLIVLGYPKNSYAKYHFYFLVPWIRSLPQRALFLLLGNIVLGCVLAIIIGTRLVRSLKPLTGVVHALGKEEAVRAEEKGIFGKLARSINDTSEMLRERQAALRTRNEARSNWIAGISHDIRTPLSMILGYASSLEEHAEVPEEQRQQAAIIRKQGEKLRSLVSDLNLVSKLEYEMQPLNMEPIRLAALARQVAADFLNQGLDDRYTIDLQIKKEPIQAEVDRKLMLRAITNLVQNCIDHNPDGCVISLLVNQSTDGSACQFTVMDNGVGIQRDALEDLLKLPYSAERQHLRQNGHGLGLPMVARIAEAHRGHLLLESDTGQGMCATIELSSCSAKEANLS</sequence>
<gene>
    <name evidence="15" type="ORF">M5X12_12870</name>
</gene>
<keyword evidence="9" id="KW-0067">ATP-binding</keyword>
<feature type="domain" description="Histidine kinase" evidence="14">
    <location>
        <begin position="242"/>
        <end position="460"/>
    </location>
</feature>
<keyword evidence="16" id="KW-1185">Reference proteome</keyword>
<name>A0ABT4GYH7_PAEAL</name>
<evidence type="ECO:0000313" key="16">
    <source>
        <dbReference type="Proteomes" id="UP001527181"/>
    </source>
</evidence>
<dbReference type="EMBL" id="JAMDNP010000022">
    <property type="protein sequence ID" value="MCY9761469.1"/>
    <property type="molecule type" value="Genomic_DNA"/>
</dbReference>
<keyword evidence="10 13" id="KW-1133">Transmembrane helix</keyword>
<comment type="catalytic activity">
    <reaction evidence="1">
        <text>ATP + protein L-histidine = ADP + protein N-phospho-L-histidine.</text>
        <dbReference type="EC" id="2.7.13.3"/>
    </reaction>
</comment>
<dbReference type="Pfam" id="PF02518">
    <property type="entry name" value="HATPase_c"/>
    <property type="match status" value="1"/>
</dbReference>
<evidence type="ECO:0000256" key="10">
    <source>
        <dbReference type="ARBA" id="ARBA00022989"/>
    </source>
</evidence>
<organism evidence="15 16">
    <name type="scientific">Paenibacillus alvei</name>
    <name type="common">Bacillus alvei</name>
    <dbReference type="NCBI Taxonomy" id="44250"/>
    <lineage>
        <taxon>Bacteria</taxon>
        <taxon>Bacillati</taxon>
        <taxon>Bacillota</taxon>
        <taxon>Bacilli</taxon>
        <taxon>Bacillales</taxon>
        <taxon>Paenibacillaceae</taxon>
        <taxon>Paenibacillus</taxon>
    </lineage>
</organism>
<proteinExistence type="predicted"/>
<dbReference type="PROSITE" id="PS50109">
    <property type="entry name" value="HIS_KIN"/>
    <property type="match status" value="1"/>
</dbReference>
<evidence type="ECO:0000256" key="12">
    <source>
        <dbReference type="ARBA" id="ARBA00023136"/>
    </source>
</evidence>
<dbReference type="InterPro" id="IPR004358">
    <property type="entry name" value="Sig_transdc_His_kin-like_C"/>
</dbReference>
<keyword evidence="6 13" id="KW-0812">Transmembrane</keyword>
<dbReference type="InterPro" id="IPR036097">
    <property type="entry name" value="HisK_dim/P_sf"/>
</dbReference>
<dbReference type="PANTHER" id="PTHR45436">
    <property type="entry name" value="SENSOR HISTIDINE KINASE YKOH"/>
    <property type="match status" value="1"/>
</dbReference>
<dbReference type="PRINTS" id="PR00344">
    <property type="entry name" value="BCTRLSENSOR"/>
</dbReference>
<evidence type="ECO:0000256" key="9">
    <source>
        <dbReference type="ARBA" id="ARBA00022840"/>
    </source>
</evidence>
<dbReference type="InterPro" id="IPR005467">
    <property type="entry name" value="His_kinase_dom"/>
</dbReference>
<protein>
    <recommendedName>
        <fullName evidence="3">histidine kinase</fullName>
        <ecNumber evidence="3">2.7.13.3</ecNumber>
    </recommendedName>
</protein>
<dbReference type="RefSeq" id="WP_005544247.1">
    <property type="nucleotide sequence ID" value="NZ_JAMDLX010000011.1"/>
</dbReference>
<evidence type="ECO:0000256" key="4">
    <source>
        <dbReference type="ARBA" id="ARBA00022553"/>
    </source>
</evidence>
<dbReference type="Proteomes" id="UP001527181">
    <property type="component" value="Unassembled WGS sequence"/>
</dbReference>
<dbReference type="SUPFAM" id="SSF47384">
    <property type="entry name" value="Homodimeric domain of signal transducing histidine kinase"/>
    <property type="match status" value="1"/>
</dbReference>
<comment type="caution">
    <text evidence="15">The sequence shown here is derived from an EMBL/GenBank/DDBJ whole genome shotgun (WGS) entry which is preliminary data.</text>
</comment>
<evidence type="ECO:0000313" key="15">
    <source>
        <dbReference type="EMBL" id="MCY9761469.1"/>
    </source>
</evidence>
<dbReference type="GO" id="GO:0016301">
    <property type="term" value="F:kinase activity"/>
    <property type="evidence" value="ECO:0007669"/>
    <property type="project" value="UniProtKB-KW"/>
</dbReference>
<dbReference type="SUPFAM" id="SSF55874">
    <property type="entry name" value="ATPase domain of HSP90 chaperone/DNA topoisomerase II/histidine kinase"/>
    <property type="match status" value="1"/>
</dbReference>
<evidence type="ECO:0000256" key="1">
    <source>
        <dbReference type="ARBA" id="ARBA00000085"/>
    </source>
</evidence>
<dbReference type="InterPro" id="IPR050428">
    <property type="entry name" value="TCS_sensor_his_kinase"/>
</dbReference>
<keyword evidence="4" id="KW-0597">Phosphoprotein</keyword>
<dbReference type="InterPro" id="IPR003594">
    <property type="entry name" value="HATPase_dom"/>
</dbReference>
<dbReference type="SMART" id="SM00388">
    <property type="entry name" value="HisKA"/>
    <property type="match status" value="1"/>
</dbReference>
<dbReference type="GeneID" id="94488121"/>
<evidence type="ECO:0000256" key="6">
    <source>
        <dbReference type="ARBA" id="ARBA00022692"/>
    </source>
</evidence>
<evidence type="ECO:0000256" key="3">
    <source>
        <dbReference type="ARBA" id="ARBA00012438"/>
    </source>
</evidence>
<feature type="transmembrane region" description="Helical" evidence="13">
    <location>
        <begin position="158"/>
        <end position="177"/>
    </location>
</feature>
<keyword evidence="11" id="KW-0902">Two-component regulatory system</keyword>
<evidence type="ECO:0000256" key="5">
    <source>
        <dbReference type="ARBA" id="ARBA00022679"/>
    </source>
</evidence>
<evidence type="ECO:0000259" key="14">
    <source>
        <dbReference type="PROSITE" id="PS50109"/>
    </source>
</evidence>
<evidence type="ECO:0000256" key="13">
    <source>
        <dbReference type="SAM" id="Phobius"/>
    </source>
</evidence>
<keyword evidence="7" id="KW-0547">Nucleotide-binding</keyword>
<dbReference type="EC" id="2.7.13.3" evidence="3"/>
<dbReference type="PANTHER" id="PTHR45436:SF5">
    <property type="entry name" value="SENSOR HISTIDINE KINASE TRCS"/>
    <property type="match status" value="1"/>
</dbReference>
<reference evidence="15 16" key="1">
    <citation type="submission" date="2022-05" db="EMBL/GenBank/DDBJ databases">
        <title>Genome Sequencing of Bee-Associated Microbes.</title>
        <authorList>
            <person name="Dunlap C."/>
        </authorList>
    </citation>
    <scope>NUCLEOTIDE SEQUENCE [LARGE SCALE GENOMIC DNA]</scope>
    <source>
        <strain evidence="15 16">NRRL B-04010</strain>
    </source>
</reference>
<accession>A0ABT4GYH7</accession>
<dbReference type="InterPro" id="IPR036890">
    <property type="entry name" value="HATPase_C_sf"/>
</dbReference>
<evidence type="ECO:0000256" key="7">
    <source>
        <dbReference type="ARBA" id="ARBA00022741"/>
    </source>
</evidence>
<evidence type="ECO:0000256" key="11">
    <source>
        <dbReference type="ARBA" id="ARBA00023012"/>
    </source>
</evidence>
<evidence type="ECO:0000256" key="2">
    <source>
        <dbReference type="ARBA" id="ARBA00004370"/>
    </source>
</evidence>
<feature type="transmembrane region" description="Helical" evidence="13">
    <location>
        <begin position="12"/>
        <end position="35"/>
    </location>
</feature>
<keyword evidence="12 13" id="KW-0472">Membrane</keyword>
<dbReference type="Pfam" id="PF00512">
    <property type="entry name" value="HisKA"/>
    <property type="match status" value="1"/>
</dbReference>
<comment type="subcellular location">
    <subcellularLocation>
        <location evidence="2">Membrane</location>
    </subcellularLocation>
</comment>
<dbReference type="Gene3D" id="3.30.565.10">
    <property type="entry name" value="Histidine kinase-like ATPase, C-terminal domain"/>
    <property type="match status" value="1"/>
</dbReference>
<dbReference type="CDD" id="cd00082">
    <property type="entry name" value="HisKA"/>
    <property type="match status" value="1"/>
</dbReference>
<keyword evidence="8 15" id="KW-0418">Kinase</keyword>